<evidence type="ECO:0000313" key="5">
    <source>
        <dbReference type="EMBL" id="TKR65469.1"/>
    </source>
</evidence>
<reference evidence="5 6" key="1">
    <citation type="journal article" date="2015" name="Genome Biol.">
        <title>Comparative genomics of Steinernema reveals deeply conserved gene regulatory networks.</title>
        <authorList>
            <person name="Dillman A.R."/>
            <person name="Macchietto M."/>
            <person name="Porter C.F."/>
            <person name="Rogers A."/>
            <person name="Williams B."/>
            <person name="Antoshechkin I."/>
            <person name="Lee M.M."/>
            <person name="Goodwin Z."/>
            <person name="Lu X."/>
            <person name="Lewis E.E."/>
            <person name="Goodrich-Blair H."/>
            <person name="Stock S.P."/>
            <person name="Adams B.J."/>
            <person name="Sternberg P.W."/>
            <person name="Mortazavi A."/>
        </authorList>
    </citation>
    <scope>NUCLEOTIDE SEQUENCE [LARGE SCALE GENOMIC DNA]</scope>
    <source>
        <strain evidence="5 6">ALL</strain>
    </source>
</reference>
<feature type="region of interest" description="Disordered" evidence="3">
    <location>
        <begin position="75"/>
        <end position="94"/>
    </location>
</feature>
<keyword evidence="2" id="KW-0539">Nucleus</keyword>
<dbReference type="InterPro" id="IPR016197">
    <property type="entry name" value="Chromo-like_dom_sf"/>
</dbReference>
<dbReference type="CDD" id="cd00024">
    <property type="entry name" value="CD_CSD"/>
    <property type="match status" value="1"/>
</dbReference>
<comment type="subcellular location">
    <subcellularLocation>
        <location evidence="1">Nucleus</location>
    </subcellularLocation>
</comment>
<evidence type="ECO:0000259" key="4">
    <source>
        <dbReference type="PROSITE" id="PS50013"/>
    </source>
</evidence>
<organism evidence="5 6">
    <name type="scientific">Steinernema carpocapsae</name>
    <name type="common">Entomopathogenic nematode</name>
    <dbReference type="NCBI Taxonomy" id="34508"/>
    <lineage>
        <taxon>Eukaryota</taxon>
        <taxon>Metazoa</taxon>
        <taxon>Ecdysozoa</taxon>
        <taxon>Nematoda</taxon>
        <taxon>Chromadorea</taxon>
        <taxon>Rhabditida</taxon>
        <taxon>Tylenchina</taxon>
        <taxon>Panagrolaimomorpha</taxon>
        <taxon>Strongyloidoidea</taxon>
        <taxon>Steinernematidae</taxon>
        <taxon>Steinernema</taxon>
    </lineage>
</organism>
<protein>
    <recommendedName>
        <fullName evidence="4">Chromo domain-containing protein</fullName>
    </recommendedName>
</protein>
<feature type="compositionally biased region" description="Basic residues" evidence="3">
    <location>
        <begin position="76"/>
        <end position="86"/>
    </location>
</feature>
<feature type="domain" description="Chromo" evidence="4">
    <location>
        <begin position="18"/>
        <end position="79"/>
    </location>
</feature>
<dbReference type="Gene3D" id="2.40.50.40">
    <property type="match status" value="1"/>
</dbReference>
<dbReference type="PROSITE" id="PS50013">
    <property type="entry name" value="CHROMO_2"/>
    <property type="match status" value="1"/>
</dbReference>
<name>A0A4U5M903_STECR</name>
<evidence type="ECO:0000256" key="3">
    <source>
        <dbReference type="SAM" id="MobiDB-lite"/>
    </source>
</evidence>
<dbReference type="InterPro" id="IPR051219">
    <property type="entry name" value="Heterochromatin_chromo-domain"/>
</dbReference>
<dbReference type="InterPro" id="IPR023779">
    <property type="entry name" value="Chromodomain_CS"/>
</dbReference>
<dbReference type="STRING" id="34508.A0A4U5M903"/>
<dbReference type="SUPFAM" id="SSF54160">
    <property type="entry name" value="Chromo domain-like"/>
    <property type="match status" value="1"/>
</dbReference>
<dbReference type="OrthoDB" id="433924at2759"/>
<accession>A0A4U5M903</accession>
<dbReference type="Pfam" id="PF00385">
    <property type="entry name" value="Chromo"/>
    <property type="match status" value="1"/>
</dbReference>
<dbReference type="PANTHER" id="PTHR22812">
    <property type="entry name" value="CHROMOBOX PROTEIN"/>
    <property type="match status" value="1"/>
</dbReference>
<comment type="caution">
    <text evidence="5">The sequence shown here is derived from an EMBL/GenBank/DDBJ whole genome shotgun (WGS) entry which is preliminary data.</text>
</comment>
<dbReference type="InterPro" id="IPR023780">
    <property type="entry name" value="Chromo_domain"/>
</dbReference>
<evidence type="ECO:0000256" key="1">
    <source>
        <dbReference type="ARBA" id="ARBA00004123"/>
    </source>
</evidence>
<dbReference type="Proteomes" id="UP000298663">
    <property type="component" value="Unassembled WGS sequence"/>
</dbReference>
<gene>
    <name evidence="5" type="ORF">L596_025872</name>
</gene>
<proteinExistence type="predicted"/>
<dbReference type="InterPro" id="IPR000953">
    <property type="entry name" value="Chromo/chromo_shadow_dom"/>
</dbReference>
<reference evidence="5 6" key="2">
    <citation type="journal article" date="2019" name="G3 (Bethesda)">
        <title>Hybrid Assembly of the Genome of the Entomopathogenic Nematode Steinernema carpocapsae Identifies the X-Chromosome.</title>
        <authorList>
            <person name="Serra L."/>
            <person name="Macchietto M."/>
            <person name="Macias-Munoz A."/>
            <person name="McGill C.J."/>
            <person name="Rodriguez I.M."/>
            <person name="Rodriguez B."/>
            <person name="Murad R."/>
            <person name="Mortazavi A."/>
        </authorList>
    </citation>
    <scope>NUCLEOTIDE SEQUENCE [LARGE SCALE GENOMIC DNA]</scope>
    <source>
        <strain evidence="5 6">ALL</strain>
    </source>
</reference>
<dbReference type="EMBL" id="AZBU02000009">
    <property type="protein sequence ID" value="TKR65469.1"/>
    <property type="molecule type" value="Genomic_DNA"/>
</dbReference>
<dbReference type="AlphaFoldDB" id="A0A4U5M903"/>
<evidence type="ECO:0000313" key="6">
    <source>
        <dbReference type="Proteomes" id="UP000298663"/>
    </source>
</evidence>
<dbReference type="PRINTS" id="PR00504">
    <property type="entry name" value="CHROMODOMAIN"/>
</dbReference>
<dbReference type="SMART" id="SM00298">
    <property type="entry name" value="CHROMO"/>
    <property type="match status" value="1"/>
</dbReference>
<dbReference type="GO" id="GO:0005634">
    <property type="term" value="C:nucleus"/>
    <property type="evidence" value="ECO:0007669"/>
    <property type="project" value="UniProtKB-SubCell"/>
</dbReference>
<evidence type="ECO:0000256" key="2">
    <source>
        <dbReference type="ARBA" id="ARBA00023242"/>
    </source>
</evidence>
<keyword evidence="6" id="KW-1185">Reference proteome</keyword>
<dbReference type="PROSITE" id="PS00598">
    <property type="entry name" value="CHROMO_1"/>
    <property type="match status" value="1"/>
</dbReference>
<sequence>MSDSGSAESRPASAQDSYIVERIEAKRRNRKNGVMEYFIKWKNFPVSENSWEPEENCQECEEAIADFERREAEKRAMKRAAARNRGRGSALSAPATLRHPPLLRALLDLRNRVQAF</sequence>
<dbReference type="InterPro" id="IPR017984">
    <property type="entry name" value="Chromo_dom_subgr"/>
</dbReference>